<dbReference type="InterPro" id="IPR036397">
    <property type="entry name" value="RNaseH_sf"/>
</dbReference>
<feature type="region of interest" description="Disordered" evidence="9">
    <location>
        <begin position="337"/>
        <end position="360"/>
    </location>
</feature>
<keyword evidence="7" id="KW-0694">RNA-binding</keyword>
<dbReference type="Gene3D" id="2.40.70.10">
    <property type="entry name" value="Acid Proteases"/>
    <property type="match status" value="1"/>
</dbReference>
<keyword evidence="5" id="KW-0255">Endonuclease</keyword>
<dbReference type="Proteomes" id="UP000242877">
    <property type="component" value="Unassembled WGS sequence"/>
</dbReference>
<dbReference type="Gene3D" id="1.10.340.70">
    <property type="match status" value="1"/>
</dbReference>
<dbReference type="InterPro" id="IPR041373">
    <property type="entry name" value="RT_RNaseH"/>
</dbReference>
<feature type="compositionally biased region" description="Low complexity" evidence="9">
    <location>
        <begin position="113"/>
        <end position="131"/>
    </location>
</feature>
<dbReference type="Gene3D" id="3.10.20.370">
    <property type="match status" value="1"/>
</dbReference>
<evidence type="ECO:0000259" key="11">
    <source>
        <dbReference type="PROSITE" id="PS50994"/>
    </source>
</evidence>
<evidence type="ECO:0000256" key="2">
    <source>
        <dbReference type="ARBA" id="ARBA00022679"/>
    </source>
</evidence>
<evidence type="ECO:0000256" key="3">
    <source>
        <dbReference type="ARBA" id="ARBA00022695"/>
    </source>
</evidence>
<dbReference type="EMBL" id="AZGZ01000025">
    <property type="protein sequence ID" value="KZZ88542.1"/>
    <property type="molecule type" value="Genomic_DNA"/>
</dbReference>
<feature type="region of interest" description="Disordered" evidence="9">
    <location>
        <begin position="113"/>
        <end position="177"/>
    </location>
</feature>
<gene>
    <name evidence="12" type="ORF">AAP_04865</name>
</gene>
<reference evidence="12 13" key="1">
    <citation type="journal article" date="2016" name="Genome Biol. Evol.">
        <title>Divergent and convergent evolution of fungal pathogenicity.</title>
        <authorList>
            <person name="Shang Y."/>
            <person name="Xiao G."/>
            <person name="Zheng P."/>
            <person name="Cen K."/>
            <person name="Zhan S."/>
            <person name="Wang C."/>
        </authorList>
    </citation>
    <scope>NUCLEOTIDE SEQUENCE [LARGE SCALE GENOMIC DNA]</scope>
    <source>
        <strain evidence="12 13">ARSEF 7405</strain>
    </source>
</reference>
<dbReference type="Pfam" id="PF00078">
    <property type="entry name" value="RVT_1"/>
    <property type="match status" value="1"/>
</dbReference>
<dbReference type="GO" id="GO:0005634">
    <property type="term" value="C:nucleus"/>
    <property type="evidence" value="ECO:0007669"/>
    <property type="project" value="UniProtKB-ARBA"/>
</dbReference>
<dbReference type="PROSITE" id="PS50878">
    <property type="entry name" value="RT_POL"/>
    <property type="match status" value="1"/>
</dbReference>
<dbReference type="Gene3D" id="3.30.70.270">
    <property type="match status" value="1"/>
</dbReference>
<dbReference type="GO" id="GO:0004519">
    <property type="term" value="F:endonuclease activity"/>
    <property type="evidence" value="ECO:0007669"/>
    <property type="project" value="UniProtKB-KW"/>
</dbReference>
<evidence type="ECO:0000256" key="9">
    <source>
        <dbReference type="SAM" id="MobiDB-lite"/>
    </source>
</evidence>
<evidence type="ECO:0000256" key="8">
    <source>
        <dbReference type="ARBA" id="ARBA00022918"/>
    </source>
</evidence>
<dbReference type="InterPro" id="IPR043128">
    <property type="entry name" value="Rev_trsase/Diguanyl_cyclase"/>
</dbReference>
<dbReference type="SUPFAM" id="SSF56672">
    <property type="entry name" value="DNA/RNA polymerases"/>
    <property type="match status" value="1"/>
</dbReference>
<dbReference type="Pfam" id="PF17921">
    <property type="entry name" value="Integrase_H2C2"/>
    <property type="match status" value="1"/>
</dbReference>
<evidence type="ECO:0000259" key="10">
    <source>
        <dbReference type="PROSITE" id="PS50878"/>
    </source>
</evidence>
<keyword evidence="4" id="KW-0540">Nuclease</keyword>
<feature type="region of interest" description="Disordered" evidence="9">
    <location>
        <begin position="1"/>
        <end position="96"/>
    </location>
</feature>
<feature type="compositionally biased region" description="Basic and acidic residues" evidence="9">
    <location>
        <begin position="1"/>
        <end position="10"/>
    </location>
</feature>
<name>A0A167W8Z4_9EURO</name>
<feature type="compositionally biased region" description="Basic residues" evidence="9">
    <location>
        <begin position="142"/>
        <end position="167"/>
    </location>
</feature>
<keyword evidence="3" id="KW-0548">Nucleotidyltransferase</keyword>
<dbReference type="PANTHER" id="PTHR37984:SF5">
    <property type="entry name" value="PROTEIN NYNRIN-LIKE"/>
    <property type="match status" value="1"/>
</dbReference>
<dbReference type="Gene3D" id="3.10.10.10">
    <property type="entry name" value="HIV Type 1 Reverse Transcriptase, subunit A, domain 1"/>
    <property type="match status" value="1"/>
</dbReference>
<dbReference type="GO" id="GO:0003964">
    <property type="term" value="F:RNA-directed DNA polymerase activity"/>
    <property type="evidence" value="ECO:0007669"/>
    <property type="project" value="UniProtKB-KW"/>
</dbReference>
<dbReference type="PANTHER" id="PTHR37984">
    <property type="entry name" value="PROTEIN CBG26694"/>
    <property type="match status" value="1"/>
</dbReference>
<evidence type="ECO:0000256" key="7">
    <source>
        <dbReference type="ARBA" id="ARBA00022884"/>
    </source>
</evidence>
<dbReference type="InterPro" id="IPR041588">
    <property type="entry name" value="Integrase_H2C2"/>
</dbReference>
<dbReference type="InterPro" id="IPR001584">
    <property type="entry name" value="Integrase_cat-core"/>
</dbReference>
<evidence type="ECO:0000256" key="5">
    <source>
        <dbReference type="ARBA" id="ARBA00022759"/>
    </source>
</evidence>
<dbReference type="CDD" id="cd01647">
    <property type="entry name" value="RT_LTR"/>
    <property type="match status" value="1"/>
</dbReference>
<keyword evidence="2" id="KW-0808">Transferase</keyword>
<evidence type="ECO:0000256" key="1">
    <source>
        <dbReference type="ARBA" id="ARBA00012493"/>
    </source>
</evidence>
<dbReference type="Gene3D" id="3.30.420.10">
    <property type="entry name" value="Ribonuclease H-like superfamily/Ribonuclease H"/>
    <property type="match status" value="1"/>
</dbReference>
<dbReference type="InterPro" id="IPR050951">
    <property type="entry name" value="Retrovirus_Pol_polyprotein"/>
</dbReference>
<evidence type="ECO:0000313" key="13">
    <source>
        <dbReference type="Proteomes" id="UP000242877"/>
    </source>
</evidence>
<feature type="compositionally biased region" description="Low complexity" evidence="9">
    <location>
        <begin position="28"/>
        <end position="44"/>
    </location>
</feature>
<comment type="caution">
    <text evidence="12">The sequence shown here is derived from an EMBL/GenBank/DDBJ whole genome shotgun (WGS) entry which is preliminary data.</text>
</comment>
<dbReference type="CDD" id="cd09274">
    <property type="entry name" value="RNase_HI_RT_Ty3"/>
    <property type="match status" value="1"/>
</dbReference>
<dbReference type="CDD" id="cd00303">
    <property type="entry name" value="retropepsin_like"/>
    <property type="match status" value="1"/>
</dbReference>
<dbReference type="VEuPathDB" id="FungiDB:AAP_04865"/>
<feature type="compositionally biased region" description="Basic and acidic residues" evidence="9">
    <location>
        <begin position="48"/>
        <end position="64"/>
    </location>
</feature>
<dbReference type="OrthoDB" id="4488294at2759"/>
<dbReference type="SUPFAM" id="SSF53098">
    <property type="entry name" value="Ribonuclease H-like"/>
    <property type="match status" value="1"/>
</dbReference>
<dbReference type="InterPro" id="IPR000477">
    <property type="entry name" value="RT_dom"/>
</dbReference>
<dbReference type="GO" id="GO:0015074">
    <property type="term" value="P:DNA integration"/>
    <property type="evidence" value="ECO:0007669"/>
    <property type="project" value="InterPro"/>
</dbReference>
<proteinExistence type="predicted"/>
<protein>
    <recommendedName>
        <fullName evidence="1">RNA-directed DNA polymerase</fullName>
        <ecNumber evidence="1">2.7.7.49</ecNumber>
    </recommendedName>
</protein>
<dbReference type="EC" id="2.7.7.49" evidence="1"/>
<dbReference type="InterPro" id="IPR043502">
    <property type="entry name" value="DNA/RNA_pol_sf"/>
</dbReference>
<dbReference type="InterPro" id="IPR021109">
    <property type="entry name" value="Peptidase_aspartic_dom_sf"/>
</dbReference>
<dbReference type="PROSITE" id="PS50994">
    <property type="entry name" value="INTEGRASE"/>
    <property type="match status" value="1"/>
</dbReference>
<sequence length="1800" mass="202009">MVTTRRHGDDLTQAPPSPREDASVVQDAPDSPRSETSSSASSDSGVEDSGREGDIHQLPLREEGTTTQHLQQPPAAPPAPPPVPANDELRREQAALLSRLAELRKALPADSVAEAAADSASPSDSSSSSESSSDDSDGASLTHKRRRRRHARRARHHKKHRPHHYSKKGQDPPSKLSTDKTAYAQWRFYVLNRFKDDKPLFPTDSYKIRYALSQTDPPLWDNLRSWLEDKELMAVKPSWSDFLREVESFLDVPYLSVEARTAAENIRQQAGEDVSALFARLSSLWLQCQMPLYDRLRTFRQALRPPLQRAIALVRDIDMTDERQLLDAARTAQHNLDLQQQSSQLVKEREHDRSDRPPRWRRFSQDTFRRGRGNFARSFRAPPQRAVSALTLSAPYAGVKPAGWVGAWYEPNPNPGALTPEERTKLMVENRCFRCRGSGHAAADACCPNPRGAPKKFNATSVSTPTATSASLEAIDVTNPPSGSLHISAITADGQLRGRHMVLQPSLAADSSGVAIAGTALVDSACEANLISASFAKQAGLQLRKLQHPLQLLAADARPFATISHAASGMLSNSSHIEHFHAFVVPNLPRYNMILGGPWLESHNPFIDWQDKTITMSSPHCLSECCSEGQPVVLHTSVSTSQCSPNFSSYPLPTPVRLISASAFYHQAQKPNTSVYAIYPESFLQDFTDVHELVEPLTVSLSHLALMDGHRQSEALHNALENSTRSPPSSAFCSSARITAADLDKHLRGPTQYSDADLRRLVPEPFHRWLSAFKPDSGDFALPPHRPEDHTIDLLPGATPPFTKNYRPVPLPHREAVRKTIEDLLRKGAIRPSSSTASSPILLVAKPSGGVRMCVDYRKLNDITVKRRFPIPLLSETLSNLSKAKFYTKLDVRAAFNQLRIRQGDEWLTSFCTRYGQFEWLVMPFGLCNAPATWQAYINSLIRPWLDVFVTAYLDDILIYSDTYEDHIHHVQLILNKIVQAGLPLDVDKCHFVVQRVEYLGVVLTPNGVEMDPKKVSTITSWPVPTSPRELHRFVGFSAFNSLKQLFASATFLAHYDPSLPTVVETDASDLVVAGVLSQRHDDGLRPVAFYSRRMTSCEGNYAIYDKELLAIVKAFETWKPELIGLHAPIRVLTDHQSLKYFMTSKQLSSRQARWAEFLSQFSFLISYRAGKDNTVADLLSRPSDLPEAQKAQALFRTRTLLAESSLDPDVKAALSALIDKSHTSACPPSSIRSSLVELSQPPLVRSPQCSALLVAPIYPTASLPHDSDSDSNADEDADELLLTPLDFAAVRQACLLDDDFTAIVNCLDSNARQLPSSLVRRGFRFSVADFSLRDGLLYVQDRVFVPNDHDLKLSILSSYHDSRVFGHPSEKTLFRLISRYFWWLGLRADCSRYTSSCLTCRRAKPNNFPPPGFLQSLPLPQRIWSDVTLDLAEDLPLCVRKGRAFCHILVIVDRLSKDRIFEPLMTKTAEEIVEVVHRRLFCVHGYPITMISDRGSAFMSTFMRRYAELYHVKLVFATVRHPQTDGQSEAVIKSLKTYLREFVNFKQDDWVDFLPDAEFVSRNWPSHTTAMSPFFAVHGFHPRSPVEPLPADYHRADPESADAVVSRTTLVRRWLKDQLVWAHDVSSHHADRRTKPPSVIRPGDLVFVDEALLRQSTDRPSSSLRPVRLGPWPVLRSIRDHAFEVDIPPEALRAGHSNVINRQYLRLAVPLMRGQRHSPSPILRPSSFGPGLFREWDVDSIVGCRLHPRRGLEYLALYKDQDDWNRAPRWQPWVDFEHAVQKVLEYHADNPDAPSCPFG</sequence>
<accession>A0A167W8Z4</accession>
<dbReference type="InterPro" id="IPR012337">
    <property type="entry name" value="RNaseH-like_sf"/>
</dbReference>
<evidence type="ECO:0000256" key="6">
    <source>
        <dbReference type="ARBA" id="ARBA00022801"/>
    </source>
</evidence>
<feature type="domain" description="Integrase catalytic" evidence="11">
    <location>
        <begin position="1415"/>
        <end position="1594"/>
    </location>
</feature>
<dbReference type="GO" id="GO:0003723">
    <property type="term" value="F:RNA binding"/>
    <property type="evidence" value="ECO:0007669"/>
    <property type="project" value="UniProtKB-KW"/>
</dbReference>
<feature type="domain" description="Reverse transcriptase" evidence="10">
    <location>
        <begin position="825"/>
        <end position="1004"/>
    </location>
</feature>
<evidence type="ECO:0000313" key="12">
    <source>
        <dbReference type="EMBL" id="KZZ88542.1"/>
    </source>
</evidence>
<feature type="compositionally biased region" description="Basic and acidic residues" evidence="9">
    <location>
        <begin position="346"/>
        <end position="360"/>
    </location>
</feature>
<keyword evidence="6" id="KW-0378">Hydrolase</keyword>
<dbReference type="GO" id="GO:0016787">
    <property type="term" value="F:hydrolase activity"/>
    <property type="evidence" value="ECO:0007669"/>
    <property type="project" value="UniProtKB-KW"/>
</dbReference>
<evidence type="ECO:0000256" key="4">
    <source>
        <dbReference type="ARBA" id="ARBA00022722"/>
    </source>
</evidence>
<dbReference type="Pfam" id="PF17917">
    <property type="entry name" value="RT_RNaseH"/>
    <property type="match status" value="1"/>
</dbReference>
<feature type="compositionally biased region" description="Pro residues" evidence="9">
    <location>
        <begin position="74"/>
        <end position="84"/>
    </location>
</feature>
<organism evidence="12 13">
    <name type="scientific">Ascosphaera apis ARSEF 7405</name>
    <dbReference type="NCBI Taxonomy" id="392613"/>
    <lineage>
        <taxon>Eukaryota</taxon>
        <taxon>Fungi</taxon>
        <taxon>Dikarya</taxon>
        <taxon>Ascomycota</taxon>
        <taxon>Pezizomycotina</taxon>
        <taxon>Eurotiomycetes</taxon>
        <taxon>Eurotiomycetidae</taxon>
        <taxon>Onygenales</taxon>
        <taxon>Ascosphaeraceae</taxon>
        <taxon>Ascosphaera</taxon>
    </lineage>
</organism>
<keyword evidence="13" id="KW-1185">Reference proteome</keyword>
<keyword evidence="8" id="KW-0695">RNA-directed DNA polymerase</keyword>